<sequence>MIRQLLWKDAYLYRRVISLVLIVIGAGLALALAGRAMIGTTLILDVLIGLLFYLPVRTIVDEQRNRTAVFVLTLPVRPDEYAIAKALGNLALFLVPVAALWAVAKWVLPETAVGAGGSVLAFLHSGWIPGLLASSVMVFSAAVAVALVTKSTDWTVVTVLVSLFLIASGVFRFTPKSEAGRRWIEAVSNGDPTALIFVLTEIGVAAGVLLWAVRTVVRRGQLVD</sequence>
<dbReference type="EMBL" id="JAGQHS010000006">
    <property type="protein sequence ID" value="MCA9754586.1"/>
    <property type="molecule type" value="Genomic_DNA"/>
</dbReference>
<feature type="transmembrane region" description="Helical" evidence="1">
    <location>
        <begin position="12"/>
        <end position="32"/>
    </location>
</feature>
<feature type="transmembrane region" description="Helical" evidence="1">
    <location>
        <begin position="194"/>
        <end position="213"/>
    </location>
</feature>
<dbReference type="Pfam" id="PF13346">
    <property type="entry name" value="ABC2_membrane_5"/>
    <property type="match status" value="1"/>
</dbReference>
<accession>A0A956N8Z1</accession>
<comment type="caution">
    <text evidence="2">The sequence shown here is derived from an EMBL/GenBank/DDBJ whole genome shotgun (WGS) entry which is preliminary data.</text>
</comment>
<reference evidence="2" key="1">
    <citation type="submission" date="2020-04" db="EMBL/GenBank/DDBJ databases">
        <authorList>
            <person name="Zhang T."/>
        </authorList>
    </citation>
    <scope>NUCLEOTIDE SEQUENCE</scope>
    <source>
        <strain evidence="2">HKST-UBA02</strain>
    </source>
</reference>
<organism evidence="2 3">
    <name type="scientific">Eiseniibacteriota bacterium</name>
    <dbReference type="NCBI Taxonomy" id="2212470"/>
    <lineage>
        <taxon>Bacteria</taxon>
        <taxon>Candidatus Eiseniibacteriota</taxon>
    </lineage>
</organism>
<gene>
    <name evidence="2" type="ORF">KDA27_02200</name>
</gene>
<keyword evidence="1" id="KW-0472">Membrane</keyword>
<evidence type="ECO:0000313" key="3">
    <source>
        <dbReference type="Proteomes" id="UP000739538"/>
    </source>
</evidence>
<dbReference type="InterPro" id="IPR025699">
    <property type="entry name" value="ABC2_memb-like"/>
</dbReference>
<feature type="transmembrane region" description="Helical" evidence="1">
    <location>
        <begin position="127"/>
        <end position="147"/>
    </location>
</feature>
<name>A0A956N8Z1_UNCEI</name>
<feature type="transmembrane region" description="Helical" evidence="1">
    <location>
        <begin position="154"/>
        <end position="174"/>
    </location>
</feature>
<keyword evidence="1" id="KW-1133">Transmembrane helix</keyword>
<proteinExistence type="predicted"/>
<evidence type="ECO:0000256" key="1">
    <source>
        <dbReference type="SAM" id="Phobius"/>
    </source>
</evidence>
<protein>
    <submittedName>
        <fullName evidence="2">ABC-2 transporter permease</fullName>
    </submittedName>
</protein>
<dbReference type="AlphaFoldDB" id="A0A956N8Z1"/>
<feature type="transmembrane region" description="Helical" evidence="1">
    <location>
        <begin position="87"/>
        <end position="107"/>
    </location>
</feature>
<feature type="transmembrane region" description="Helical" evidence="1">
    <location>
        <begin position="38"/>
        <end position="56"/>
    </location>
</feature>
<reference evidence="2" key="2">
    <citation type="journal article" date="2021" name="Microbiome">
        <title>Successional dynamics and alternative stable states in a saline activated sludge microbial community over 9 years.</title>
        <authorList>
            <person name="Wang Y."/>
            <person name="Ye J."/>
            <person name="Ju F."/>
            <person name="Liu L."/>
            <person name="Boyd J.A."/>
            <person name="Deng Y."/>
            <person name="Parks D.H."/>
            <person name="Jiang X."/>
            <person name="Yin X."/>
            <person name="Woodcroft B.J."/>
            <person name="Tyson G.W."/>
            <person name="Hugenholtz P."/>
            <person name="Polz M.F."/>
            <person name="Zhang T."/>
        </authorList>
    </citation>
    <scope>NUCLEOTIDE SEQUENCE</scope>
    <source>
        <strain evidence="2">HKST-UBA02</strain>
    </source>
</reference>
<evidence type="ECO:0000313" key="2">
    <source>
        <dbReference type="EMBL" id="MCA9754586.1"/>
    </source>
</evidence>
<dbReference type="Proteomes" id="UP000739538">
    <property type="component" value="Unassembled WGS sequence"/>
</dbReference>
<keyword evidence="1" id="KW-0812">Transmembrane</keyword>